<feature type="region of interest" description="Disordered" evidence="4">
    <location>
        <begin position="106"/>
        <end position="170"/>
    </location>
</feature>
<evidence type="ECO:0000256" key="3">
    <source>
        <dbReference type="ARBA" id="ARBA00022801"/>
    </source>
</evidence>
<gene>
    <name evidence="6" type="ORF">CVIRNUC_002247</name>
</gene>
<evidence type="ECO:0000313" key="6">
    <source>
        <dbReference type="EMBL" id="CAK0753789.1"/>
    </source>
</evidence>
<dbReference type="GO" id="GO:0008234">
    <property type="term" value="F:cysteine-type peptidase activity"/>
    <property type="evidence" value="ECO:0007669"/>
    <property type="project" value="InterPro"/>
</dbReference>
<feature type="region of interest" description="Disordered" evidence="4">
    <location>
        <begin position="1195"/>
        <end position="1262"/>
    </location>
</feature>
<dbReference type="PANTHER" id="PTHR47764:SF2">
    <property type="entry name" value="UBIQUITIN-LIKE PROTEASE FAMILY PROFILE DOMAIN-CONTAINING PROTEIN"/>
    <property type="match status" value="1"/>
</dbReference>
<evidence type="ECO:0000313" key="7">
    <source>
        <dbReference type="Proteomes" id="UP001314263"/>
    </source>
</evidence>
<dbReference type="InterPro" id="IPR038765">
    <property type="entry name" value="Papain-like_cys_pep_sf"/>
</dbReference>
<feature type="region of interest" description="Disordered" evidence="4">
    <location>
        <begin position="254"/>
        <end position="331"/>
    </location>
</feature>
<dbReference type="SUPFAM" id="SSF54001">
    <property type="entry name" value="Cysteine proteinases"/>
    <property type="match status" value="1"/>
</dbReference>
<dbReference type="PROSITE" id="PS50600">
    <property type="entry name" value="ULP_PROTEASE"/>
    <property type="match status" value="1"/>
</dbReference>
<reference evidence="6 7" key="1">
    <citation type="submission" date="2023-10" db="EMBL/GenBank/DDBJ databases">
        <authorList>
            <person name="Maclean D."/>
            <person name="Macfadyen A."/>
        </authorList>
    </citation>
    <scope>NUCLEOTIDE SEQUENCE [LARGE SCALE GENOMIC DNA]</scope>
</reference>
<feature type="domain" description="Ubiquitin-like protease family profile" evidence="5">
    <location>
        <begin position="433"/>
        <end position="640"/>
    </location>
</feature>
<feature type="compositionally biased region" description="Polar residues" evidence="4">
    <location>
        <begin position="1165"/>
        <end position="1182"/>
    </location>
</feature>
<dbReference type="InterPro" id="IPR003653">
    <property type="entry name" value="Peptidase_C48_C"/>
</dbReference>
<evidence type="ECO:0000256" key="2">
    <source>
        <dbReference type="ARBA" id="ARBA00022670"/>
    </source>
</evidence>
<protein>
    <recommendedName>
        <fullName evidence="5">Ubiquitin-like protease family profile domain-containing protein</fullName>
    </recommendedName>
</protein>
<feature type="compositionally biased region" description="Basic and acidic residues" evidence="4">
    <location>
        <begin position="855"/>
        <end position="869"/>
    </location>
</feature>
<dbReference type="Pfam" id="PF02902">
    <property type="entry name" value="Peptidase_C48"/>
    <property type="match status" value="1"/>
</dbReference>
<sequence>MTAFDRLCYAEFAKEAPSPSDGNSLFENFEAKLKAGHSSTHDQLKDEFQGKSLAELQSALKGHEKLLRGGTLSNPAKVREQAAKLTSEIERRMNSKAWLATAKVEQAEVNRGSSPHAGPQAQGIDDTGHRPSAKVVSSVPRKPQSIGERHVQATGRKGKQHQAEMTPQPQVAQKRPLLFEASHQSAGTPSLQEQECPACEKLLPIAEFPPTQDEELGPVCYGCTHGDGAAHQSVKGKGRADDQDMFDAYAKLESYSDDDTRGGGNNAEAGPSGLPLKENQQPPLHTQPGPSKGAKAARPGLVDTRQLTAPKLKGTAGGGGTTFSRGGTAELKSGTQPTAFYGSRCLGAMQDAPADSAAGAVRRQSSRVQKREAEQSKEPITLDDTDDEEGAAPAGAAAGRLRRALRNNAYRGPADVFKGLKALYPEWGGQGAVEVVPADLVRLQPGEFLNDTIIDFYMRYIWQHTPEATRDRCYFYNSFFYKKLSEKQPGLPAVTTTGRCEAAKAAHERVRKWTKGVDIFSKDFLFLPIHDHLHWSLVIICHAAASAEDGQTCTPWILHLDSMSSGHQTSKIKKELLAYLTQEWDHKVAQGGDSAPAVWAVAHPEVPQRILDVAAKKLQLPQQDNFCDCGLFLLTYAEFFTHSLPDHIRTKSRQRLDPAELEGLSSYPLFMQRQWFQPEVAGALRGHIRNLILKLFVSQVPEDQKEALQYALTAAGTHIMDYTEDARVPKYMPPSEYEKTGQERKRRMEEEKARKAAAEKAKAAERKEHSQERRRKSSQGNLLPDLPKITDSEHEADDPPTLRSGRRKRADPVREANDDSPDIEICLDDPAAPDASEDKPTHLSPSGKAAAGMAEKLKHDNKREGDRPSRRLAAHVLESDEEDGDATAAKPEDSTDLISPGHVHSTSKVIKLPWRKEILAGSPLGADEAPMLALQAPENAPEDLTGDEDPSNERGQSFELAPGKDLFQSTAAGLSVLAYGSGLAQATADLIASAPGYLAEARDPVGTRSQDSLVAATERAKWLDKFAQPQSASFLVPAGIGADNAGAGQQQRPEASIPDSSAQRQRLSINELQRTLAQPPPISYRPAAPAATFQRKRKKKQPSCADKPEMETSSEEAGGGDFAAAPADSHIDLVSDNEAPPGPAADGRSASASRQPVRAEADANGDSSAPAQGNNQGACQDTLLSYAEEITKAGRDMSKIGANSQGGGSQDEWASSGGSEWTPRKGRPSKHEKRKRRNRSRHHCTGSDGFEKPAEDMHNGDVAGMNRAMDFSLGKCKKHKGHSPSASHKWRHSKSPKTRSLGSLPINDILEWSPPVVPGKNVHRFLGDMLHL</sequence>
<comment type="similarity">
    <text evidence="1">Belongs to the peptidase C48 family.</text>
</comment>
<feature type="region of interest" description="Disordered" evidence="4">
    <location>
        <begin position="1039"/>
        <end position="1182"/>
    </location>
</feature>
<feature type="compositionally biased region" description="Acidic residues" evidence="4">
    <location>
        <begin position="818"/>
        <end position="827"/>
    </location>
</feature>
<accession>A0AAV1HYW3</accession>
<feature type="compositionally biased region" description="Acidic residues" evidence="4">
    <location>
        <begin position="940"/>
        <end position="950"/>
    </location>
</feature>
<comment type="caution">
    <text evidence="6">The sequence shown here is derived from an EMBL/GenBank/DDBJ whole genome shotgun (WGS) entry which is preliminary data.</text>
</comment>
<feature type="region of interest" description="Disordered" evidence="4">
    <location>
        <begin position="356"/>
        <end position="392"/>
    </location>
</feature>
<dbReference type="Gene3D" id="3.30.310.130">
    <property type="entry name" value="Ubiquitin-related"/>
    <property type="match status" value="1"/>
</dbReference>
<feature type="region of interest" description="Disordered" evidence="4">
    <location>
        <begin position="726"/>
        <end position="907"/>
    </location>
</feature>
<organism evidence="6 7">
    <name type="scientific">Coccomyxa viridis</name>
    <dbReference type="NCBI Taxonomy" id="1274662"/>
    <lineage>
        <taxon>Eukaryota</taxon>
        <taxon>Viridiplantae</taxon>
        <taxon>Chlorophyta</taxon>
        <taxon>core chlorophytes</taxon>
        <taxon>Trebouxiophyceae</taxon>
        <taxon>Trebouxiophyceae incertae sedis</taxon>
        <taxon>Coccomyxaceae</taxon>
        <taxon>Coccomyxa</taxon>
    </lineage>
</organism>
<keyword evidence="7" id="KW-1185">Reference proteome</keyword>
<evidence type="ECO:0000256" key="1">
    <source>
        <dbReference type="ARBA" id="ARBA00005234"/>
    </source>
</evidence>
<feature type="compositionally biased region" description="Basic residues" evidence="4">
    <location>
        <begin position="1275"/>
        <end position="1297"/>
    </location>
</feature>
<feature type="compositionally biased region" description="Acidic residues" evidence="4">
    <location>
        <begin position="381"/>
        <end position="390"/>
    </location>
</feature>
<dbReference type="PANTHER" id="PTHR47764">
    <property type="entry name" value="UBIQUITIN-LIKE-SPECIFIC PROTEASE 2B-RELATED"/>
    <property type="match status" value="1"/>
</dbReference>
<feature type="compositionally biased region" description="Basic and acidic residues" evidence="4">
    <location>
        <begin position="736"/>
        <end position="771"/>
    </location>
</feature>
<dbReference type="GO" id="GO:0006508">
    <property type="term" value="P:proteolysis"/>
    <property type="evidence" value="ECO:0007669"/>
    <property type="project" value="UniProtKB-KW"/>
</dbReference>
<evidence type="ECO:0000256" key="4">
    <source>
        <dbReference type="SAM" id="MobiDB-lite"/>
    </source>
</evidence>
<dbReference type="Gene3D" id="1.10.418.20">
    <property type="match status" value="1"/>
</dbReference>
<dbReference type="EMBL" id="CAUYUE010000003">
    <property type="protein sequence ID" value="CAK0753789.1"/>
    <property type="molecule type" value="Genomic_DNA"/>
</dbReference>
<feature type="compositionally biased region" description="Basic residues" evidence="4">
    <location>
        <begin position="1224"/>
        <end position="1244"/>
    </location>
</feature>
<keyword evidence="2" id="KW-0645">Protease</keyword>
<evidence type="ECO:0000259" key="5">
    <source>
        <dbReference type="PROSITE" id="PS50600"/>
    </source>
</evidence>
<name>A0AAV1HYW3_9CHLO</name>
<feature type="compositionally biased region" description="Basic and acidic residues" evidence="4">
    <location>
        <begin position="1249"/>
        <end position="1259"/>
    </location>
</feature>
<feature type="region of interest" description="Disordered" evidence="4">
    <location>
        <begin position="933"/>
        <end position="963"/>
    </location>
</feature>
<feature type="compositionally biased region" description="Polar residues" evidence="4">
    <location>
        <begin position="1047"/>
        <end position="1076"/>
    </location>
</feature>
<proteinExistence type="inferred from homology"/>
<feature type="region of interest" description="Disordered" evidence="4">
    <location>
        <begin position="1275"/>
        <end position="1300"/>
    </location>
</feature>
<keyword evidence="3" id="KW-0378">Hydrolase</keyword>
<dbReference type="Proteomes" id="UP001314263">
    <property type="component" value="Unassembled WGS sequence"/>
</dbReference>